<evidence type="ECO:0000256" key="1">
    <source>
        <dbReference type="ARBA" id="ARBA00009986"/>
    </source>
</evidence>
<sequence>MPLNEKDVPKIQPGDEDWHTPVHTIESIVRSKRASALDGVCHDIPFRKQQISNIIRMIEENSEDLAKAVYADLGQTDFFVDVMDTKSVIPSAKNILRNMDEWTKMKKVPTNFPVNIAQPVFSCIEPTPRGLVLVISPWNFPFYCSVLPIIEAISAGNVCILKPSEVSVHSSKILSELLPQYVDERVVSIVNGGVPQATEVLKHRFDAIMYTGSTYVGKIVAAAAAKHLTPICLELGGKNPVFVCDDADIECASLRIAWAKYTGNTGQMCVTNDYVIVVEHLRKKFVDAVIKHILQFYGADPRKSKDYGRIVLARHVERLADLMDDPTITVLHGGKYDVEGRYFEPTVVDATAESKCMKEEIFGPILPIFTVPNVESGVKFVRDNFTSKGQHPLSLYVFCKNQKTWKYIADSIPSGGVTVNDTVKNPGNWNLPFGGVGTSGMGAYHGHHGFTFFSHMKSFLVTNNLSSSPYDPSVWVIFPPYTDAKMTMLKAIIKLPDIWFRMENFIMYVVMPVFFLVVAYKNPGLVDAVREFNINTIIMVVGSFIDWAMEFI</sequence>
<keyword evidence="7" id="KW-0472">Membrane</keyword>
<dbReference type="InterPro" id="IPR016163">
    <property type="entry name" value="Ald_DH_C"/>
</dbReference>
<dbReference type="EMBL" id="HBGV01010767">
    <property type="protein sequence ID" value="CAD9495887.1"/>
    <property type="molecule type" value="Transcribed_RNA"/>
</dbReference>
<feature type="transmembrane region" description="Helical" evidence="7">
    <location>
        <begin position="498"/>
        <end position="520"/>
    </location>
</feature>
<feature type="active site" evidence="4">
    <location>
        <position position="269"/>
    </location>
</feature>
<dbReference type="PANTHER" id="PTHR43570">
    <property type="entry name" value="ALDEHYDE DEHYDROGENASE"/>
    <property type="match status" value="1"/>
</dbReference>
<reference evidence="9" key="1">
    <citation type="submission" date="2021-01" db="EMBL/GenBank/DDBJ databases">
        <authorList>
            <person name="Corre E."/>
            <person name="Pelletier E."/>
            <person name="Niang G."/>
            <person name="Scheremetjew M."/>
            <person name="Finn R."/>
            <person name="Kale V."/>
            <person name="Holt S."/>
            <person name="Cochrane G."/>
            <person name="Meng A."/>
            <person name="Brown T."/>
            <person name="Cohen L."/>
        </authorList>
    </citation>
    <scope>NUCLEOTIDE SEQUENCE</scope>
    <source>
        <strain evidence="9">CCMP826</strain>
    </source>
</reference>
<evidence type="ECO:0000256" key="2">
    <source>
        <dbReference type="ARBA" id="ARBA00023002"/>
    </source>
</evidence>
<dbReference type="CDD" id="cd07087">
    <property type="entry name" value="ALDH_F3-13-14_CALDH-like"/>
    <property type="match status" value="1"/>
</dbReference>
<evidence type="ECO:0000256" key="4">
    <source>
        <dbReference type="PIRSR" id="PIRSR036492-1"/>
    </source>
</evidence>
<dbReference type="SUPFAM" id="SSF53720">
    <property type="entry name" value="ALDH-like"/>
    <property type="match status" value="1"/>
</dbReference>
<dbReference type="Pfam" id="PF00171">
    <property type="entry name" value="Aldedh"/>
    <property type="match status" value="1"/>
</dbReference>
<gene>
    <name evidence="9" type="ORF">HTAM1171_LOCUS6630</name>
</gene>
<organism evidence="9">
    <name type="scientific">Helicotheca tamesis</name>
    <dbReference type="NCBI Taxonomy" id="374047"/>
    <lineage>
        <taxon>Eukaryota</taxon>
        <taxon>Sar</taxon>
        <taxon>Stramenopiles</taxon>
        <taxon>Ochrophyta</taxon>
        <taxon>Bacillariophyta</taxon>
        <taxon>Mediophyceae</taxon>
        <taxon>Lithodesmiophycidae</taxon>
        <taxon>Lithodesmiales</taxon>
        <taxon>Lithodesmiaceae</taxon>
        <taxon>Helicotheca</taxon>
    </lineage>
</organism>
<dbReference type="PANTHER" id="PTHR43570:SF16">
    <property type="entry name" value="ALDEHYDE DEHYDROGENASE TYPE III, ISOFORM Q"/>
    <property type="match status" value="1"/>
</dbReference>
<keyword evidence="2 3" id="KW-0560">Oxidoreductase</keyword>
<dbReference type="GO" id="GO:0005737">
    <property type="term" value="C:cytoplasm"/>
    <property type="evidence" value="ECO:0007669"/>
    <property type="project" value="TreeGrafter"/>
</dbReference>
<dbReference type="Gene3D" id="3.40.605.10">
    <property type="entry name" value="Aldehyde Dehydrogenase, Chain A, domain 1"/>
    <property type="match status" value="1"/>
</dbReference>
<dbReference type="PROSITE" id="PS00687">
    <property type="entry name" value="ALDEHYDE_DEHYDR_GLU"/>
    <property type="match status" value="1"/>
</dbReference>
<evidence type="ECO:0000256" key="5">
    <source>
        <dbReference type="PROSITE-ProRule" id="PRU10007"/>
    </source>
</evidence>
<dbReference type="AlphaFoldDB" id="A0A7S2HNG2"/>
<dbReference type="InterPro" id="IPR015590">
    <property type="entry name" value="Aldehyde_DH_dom"/>
</dbReference>
<dbReference type="InterPro" id="IPR029510">
    <property type="entry name" value="Ald_DH_CS_GLU"/>
</dbReference>
<feature type="domain" description="Aldehyde dehydrogenase" evidence="8">
    <location>
        <begin position="46"/>
        <end position="458"/>
    </location>
</feature>
<dbReference type="InterPro" id="IPR012394">
    <property type="entry name" value="Aldehyde_DH_NAD(P)"/>
</dbReference>
<dbReference type="PIRSF" id="PIRSF036492">
    <property type="entry name" value="ALDH"/>
    <property type="match status" value="1"/>
</dbReference>
<dbReference type="InterPro" id="IPR016162">
    <property type="entry name" value="Ald_DH_N"/>
</dbReference>
<evidence type="ECO:0000313" key="9">
    <source>
        <dbReference type="EMBL" id="CAD9495887.1"/>
    </source>
</evidence>
<evidence type="ECO:0000256" key="7">
    <source>
        <dbReference type="SAM" id="Phobius"/>
    </source>
</evidence>
<protein>
    <recommendedName>
        <fullName evidence="3">Aldehyde dehydrogenase</fullName>
    </recommendedName>
</protein>
<dbReference type="GO" id="GO:0006081">
    <property type="term" value="P:aldehyde metabolic process"/>
    <property type="evidence" value="ECO:0007669"/>
    <property type="project" value="InterPro"/>
</dbReference>
<name>A0A7S2HNG2_9STRA</name>
<feature type="active site" evidence="4 5">
    <location>
        <position position="234"/>
    </location>
</feature>
<evidence type="ECO:0000256" key="6">
    <source>
        <dbReference type="RuleBase" id="RU003345"/>
    </source>
</evidence>
<dbReference type="FunFam" id="3.40.605.10:FF:000004">
    <property type="entry name" value="Aldehyde dehydrogenase"/>
    <property type="match status" value="1"/>
</dbReference>
<dbReference type="Gene3D" id="3.40.309.10">
    <property type="entry name" value="Aldehyde Dehydrogenase, Chain A, domain 2"/>
    <property type="match status" value="1"/>
</dbReference>
<accession>A0A7S2HNG2</accession>
<proteinExistence type="inferred from homology"/>
<dbReference type="GO" id="GO:0004029">
    <property type="term" value="F:aldehyde dehydrogenase (NAD+) activity"/>
    <property type="evidence" value="ECO:0007669"/>
    <property type="project" value="TreeGrafter"/>
</dbReference>
<dbReference type="InterPro" id="IPR016161">
    <property type="entry name" value="Ald_DH/histidinol_DH"/>
</dbReference>
<evidence type="ECO:0000259" key="8">
    <source>
        <dbReference type="Pfam" id="PF00171"/>
    </source>
</evidence>
<keyword evidence="7" id="KW-0812">Transmembrane</keyword>
<feature type="transmembrane region" description="Helical" evidence="7">
    <location>
        <begin position="532"/>
        <end position="549"/>
    </location>
</feature>
<evidence type="ECO:0000256" key="3">
    <source>
        <dbReference type="PIRNR" id="PIRNR036492"/>
    </source>
</evidence>
<comment type="similarity">
    <text evidence="1 3 6">Belongs to the aldehyde dehydrogenase family.</text>
</comment>
<keyword evidence="7" id="KW-1133">Transmembrane helix</keyword>